<organism evidence="2 3">
    <name type="scientific">Gloeophyllum trabeum (strain ATCC 11539 / FP-39264 / Madison 617)</name>
    <name type="common">Brown rot fungus</name>
    <dbReference type="NCBI Taxonomy" id="670483"/>
    <lineage>
        <taxon>Eukaryota</taxon>
        <taxon>Fungi</taxon>
        <taxon>Dikarya</taxon>
        <taxon>Basidiomycota</taxon>
        <taxon>Agaricomycotina</taxon>
        <taxon>Agaricomycetes</taxon>
        <taxon>Gloeophyllales</taxon>
        <taxon>Gloeophyllaceae</taxon>
        <taxon>Gloeophyllum</taxon>
    </lineage>
</organism>
<dbReference type="EMBL" id="KB469307">
    <property type="protein sequence ID" value="EPQ52573.1"/>
    <property type="molecule type" value="Genomic_DNA"/>
</dbReference>
<feature type="compositionally biased region" description="Low complexity" evidence="1">
    <location>
        <begin position="58"/>
        <end position="71"/>
    </location>
</feature>
<dbReference type="KEGG" id="gtr:GLOTRDRAFT_131805"/>
<evidence type="ECO:0000256" key="1">
    <source>
        <dbReference type="SAM" id="MobiDB-lite"/>
    </source>
</evidence>
<dbReference type="RefSeq" id="XP_007868872.1">
    <property type="nucleotide sequence ID" value="XM_007870681.1"/>
</dbReference>
<evidence type="ECO:0000313" key="2">
    <source>
        <dbReference type="EMBL" id="EPQ52573.1"/>
    </source>
</evidence>
<dbReference type="AlphaFoldDB" id="S7PYP4"/>
<dbReference type="HOGENOM" id="CLU_2146125_0_0_1"/>
<reference evidence="2 3" key="1">
    <citation type="journal article" date="2012" name="Science">
        <title>The Paleozoic origin of enzymatic lignin decomposition reconstructed from 31 fungal genomes.</title>
        <authorList>
            <person name="Floudas D."/>
            <person name="Binder M."/>
            <person name="Riley R."/>
            <person name="Barry K."/>
            <person name="Blanchette R.A."/>
            <person name="Henrissat B."/>
            <person name="Martinez A.T."/>
            <person name="Otillar R."/>
            <person name="Spatafora J.W."/>
            <person name="Yadav J.S."/>
            <person name="Aerts A."/>
            <person name="Benoit I."/>
            <person name="Boyd A."/>
            <person name="Carlson A."/>
            <person name="Copeland A."/>
            <person name="Coutinho P.M."/>
            <person name="de Vries R.P."/>
            <person name="Ferreira P."/>
            <person name="Findley K."/>
            <person name="Foster B."/>
            <person name="Gaskell J."/>
            <person name="Glotzer D."/>
            <person name="Gorecki P."/>
            <person name="Heitman J."/>
            <person name="Hesse C."/>
            <person name="Hori C."/>
            <person name="Igarashi K."/>
            <person name="Jurgens J.A."/>
            <person name="Kallen N."/>
            <person name="Kersten P."/>
            <person name="Kohler A."/>
            <person name="Kuees U."/>
            <person name="Kumar T.K.A."/>
            <person name="Kuo A."/>
            <person name="LaButti K."/>
            <person name="Larrondo L.F."/>
            <person name="Lindquist E."/>
            <person name="Ling A."/>
            <person name="Lombard V."/>
            <person name="Lucas S."/>
            <person name="Lundell T."/>
            <person name="Martin R."/>
            <person name="McLaughlin D.J."/>
            <person name="Morgenstern I."/>
            <person name="Morin E."/>
            <person name="Murat C."/>
            <person name="Nagy L.G."/>
            <person name="Nolan M."/>
            <person name="Ohm R.A."/>
            <person name="Patyshakuliyeva A."/>
            <person name="Rokas A."/>
            <person name="Ruiz-Duenas F.J."/>
            <person name="Sabat G."/>
            <person name="Salamov A."/>
            <person name="Samejima M."/>
            <person name="Schmutz J."/>
            <person name="Slot J.C."/>
            <person name="St John F."/>
            <person name="Stenlid J."/>
            <person name="Sun H."/>
            <person name="Sun S."/>
            <person name="Syed K."/>
            <person name="Tsang A."/>
            <person name="Wiebenga A."/>
            <person name="Young D."/>
            <person name="Pisabarro A."/>
            <person name="Eastwood D.C."/>
            <person name="Martin F."/>
            <person name="Cullen D."/>
            <person name="Grigoriev I.V."/>
            <person name="Hibbett D.S."/>
        </authorList>
    </citation>
    <scope>NUCLEOTIDE SEQUENCE [LARGE SCALE GENOMIC DNA]</scope>
    <source>
        <strain evidence="2 3">ATCC 11539</strain>
    </source>
</reference>
<keyword evidence="3" id="KW-1185">Reference proteome</keyword>
<feature type="compositionally biased region" description="Polar residues" evidence="1">
    <location>
        <begin position="40"/>
        <end position="57"/>
    </location>
</feature>
<proteinExistence type="predicted"/>
<sequence length="112" mass="12919">MNLSFEPYLLMLLHRKREDLIKQIQRQATEIQRLIEDLEASNTPQRSEATSPSASQAPISPNSSPFRSPSSGTYPDSEERLRVIHLDIQEWIDTARENTAKFNRVIELVQLE</sequence>
<accession>S7PYP4</accession>
<feature type="region of interest" description="Disordered" evidence="1">
    <location>
        <begin position="37"/>
        <end position="78"/>
    </location>
</feature>
<name>S7PYP4_GLOTA</name>
<gene>
    <name evidence="2" type="ORF">GLOTRDRAFT_131805</name>
</gene>
<protein>
    <submittedName>
        <fullName evidence="2">Uncharacterized protein</fullName>
    </submittedName>
</protein>
<evidence type="ECO:0000313" key="3">
    <source>
        <dbReference type="Proteomes" id="UP000030669"/>
    </source>
</evidence>
<dbReference type="GeneID" id="19302384"/>
<dbReference type="Proteomes" id="UP000030669">
    <property type="component" value="Unassembled WGS sequence"/>
</dbReference>